<evidence type="ECO:0000259" key="3">
    <source>
        <dbReference type="SMART" id="SM00198"/>
    </source>
</evidence>
<evidence type="ECO:0000313" key="4">
    <source>
        <dbReference type="EMBL" id="WBP86337.1"/>
    </source>
</evidence>
<dbReference type="Pfam" id="PF00188">
    <property type="entry name" value="CAP"/>
    <property type="match status" value="1"/>
</dbReference>
<feature type="compositionally biased region" description="Pro residues" evidence="1">
    <location>
        <begin position="70"/>
        <end position="97"/>
    </location>
</feature>
<evidence type="ECO:0000313" key="5">
    <source>
        <dbReference type="Proteomes" id="UP001212821"/>
    </source>
</evidence>
<feature type="region of interest" description="Disordered" evidence="1">
    <location>
        <begin position="30"/>
        <end position="154"/>
    </location>
</feature>
<protein>
    <submittedName>
        <fullName evidence="4">CAP domain-containing protein</fullName>
    </submittedName>
</protein>
<dbReference type="InterPro" id="IPR035940">
    <property type="entry name" value="CAP_sf"/>
</dbReference>
<keyword evidence="2" id="KW-0732">Signal</keyword>
<feature type="domain" description="SCP" evidence="3">
    <location>
        <begin position="149"/>
        <end position="273"/>
    </location>
</feature>
<name>A0ABY7Q0Z6_9ACTN</name>
<feature type="compositionally biased region" description="Low complexity" evidence="1">
    <location>
        <begin position="98"/>
        <end position="124"/>
    </location>
</feature>
<dbReference type="RefSeq" id="WP_270142917.1">
    <property type="nucleotide sequence ID" value="NZ_CP115450.1"/>
</dbReference>
<dbReference type="Gene3D" id="3.40.33.10">
    <property type="entry name" value="CAP"/>
    <property type="match status" value="1"/>
</dbReference>
<evidence type="ECO:0000256" key="1">
    <source>
        <dbReference type="SAM" id="MobiDB-lite"/>
    </source>
</evidence>
<dbReference type="InterPro" id="IPR014044">
    <property type="entry name" value="CAP_dom"/>
</dbReference>
<organism evidence="4 5">
    <name type="scientific">Kitasatospora cathayae</name>
    <dbReference type="NCBI Taxonomy" id="3004092"/>
    <lineage>
        <taxon>Bacteria</taxon>
        <taxon>Bacillati</taxon>
        <taxon>Actinomycetota</taxon>
        <taxon>Actinomycetes</taxon>
        <taxon>Kitasatosporales</taxon>
        <taxon>Streptomycetaceae</taxon>
        <taxon>Kitasatospora</taxon>
    </lineage>
</organism>
<gene>
    <name evidence="4" type="ORF">O1G21_11110</name>
</gene>
<sequence length="275" mass="28401">MRRVTIGLSVIGAAGLSFAGVALVTTTDPTSNTAGSHDAPISTTVAPTETGHATPVTILPTATPTSPAAPAAPSPSATPSPTSTPSPLKPTPKPVPTPARTAHPSAANTAAPAPKPAATAQVPADPASGPVGPDPVLPGPRSSSQSVSDAEAESLQLLNGERATVGLPPLTLKSDLSDYARNWAHHMRDNGFGHSSSANSQYLVTGSRTWIGENIVWWSDASMTAQEAAEKFQSMWRHSPGHYKAQTNPSFTEVGVGIYHDETGWWGVHNFSDGR</sequence>
<keyword evidence="5" id="KW-1185">Reference proteome</keyword>
<dbReference type="Proteomes" id="UP001212821">
    <property type="component" value="Chromosome"/>
</dbReference>
<proteinExistence type="predicted"/>
<dbReference type="EMBL" id="CP115450">
    <property type="protein sequence ID" value="WBP86337.1"/>
    <property type="molecule type" value="Genomic_DNA"/>
</dbReference>
<dbReference type="PANTHER" id="PTHR31157:SF1">
    <property type="entry name" value="SCP DOMAIN-CONTAINING PROTEIN"/>
    <property type="match status" value="1"/>
</dbReference>
<reference evidence="5" key="1">
    <citation type="submission" date="2022-12" db="EMBL/GenBank/DDBJ databases">
        <authorList>
            <person name="Mo P."/>
        </authorList>
    </citation>
    <scope>NUCLEOTIDE SEQUENCE [LARGE SCALE GENOMIC DNA]</scope>
    <source>
        <strain evidence="5">HUAS 3-15</strain>
    </source>
</reference>
<dbReference type="PANTHER" id="PTHR31157">
    <property type="entry name" value="SCP DOMAIN-CONTAINING PROTEIN"/>
    <property type="match status" value="1"/>
</dbReference>
<dbReference type="CDD" id="cd05379">
    <property type="entry name" value="CAP_bacterial"/>
    <property type="match status" value="1"/>
</dbReference>
<dbReference type="SUPFAM" id="SSF55797">
    <property type="entry name" value="PR-1-like"/>
    <property type="match status" value="1"/>
</dbReference>
<feature type="compositionally biased region" description="Polar residues" evidence="1">
    <location>
        <begin position="30"/>
        <end position="47"/>
    </location>
</feature>
<evidence type="ECO:0000256" key="2">
    <source>
        <dbReference type="SAM" id="SignalP"/>
    </source>
</evidence>
<accession>A0ABY7Q0Z6</accession>
<feature type="chain" id="PRO_5045583690" evidence="2">
    <location>
        <begin position="20"/>
        <end position="275"/>
    </location>
</feature>
<feature type="signal peptide" evidence="2">
    <location>
        <begin position="1"/>
        <end position="19"/>
    </location>
</feature>
<feature type="compositionally biased region" description="Low complexity" evidence="1">
    <location>
        <begin position="60"/>
        <end position="69"/>
    </location>
</feature>
<dbReference type="SMART" id="SM00198">
    <property type="entry name" value="SCP"/>
    <property type="match status" value="1"/>
</dbReference>